<proteinExistence type="predicted"/>
<gene>
    <name evidence="1" type="ORF">HD594_001181</name>
</gene>
<sequence>MDMWFARSAWLWTEASRPATPADLASFAARNMVRDAWVSVPWAGPTRATAAHVRALGGRGIRAACLGGDATWSTDADAAAAWADRATASGMFTSVHLDIEPWALPEWTTHADVLLTGLARTVSAVAAASRGLPVEVDLPGWVARTHPAGFDQAVRAADRVTIMAFRDTAAAIADEADAAVAVAAGRARTFRVGVDTVPSPRPETTFHDDGRDALARHTSAVALEFARLPGFAGIAVHNLAAWRELRP</sequence>
<keyword evidence="2" id="KW-1185">Reference proteome</keyword>
<evidence type="ECO:0000313" key="2">
    <source>
        <dbReference type="Proteomes" id="UP000537775"/>
    </source>
</evidence>
<dbReference type="AlphaFoldDB" id="A0A7X0FNP3"/>
<comment type="caution">
    <text evidence="1">The sequence shown here is derived from an EMBL/GenBank/DDBJ whole genome shotgun (WGS) entry which is preliminary data.</text>
</comment>
<organism evidence="1 2">
    <name type="scientific">Microbacterium thalassium</name>
    <dbReference type="NCBI Taxonomy" id="362649"/>
    <lineage>
        <taxon>Bacteria</taxon>
        <taxon>Bacillati</taxon>
        <taxon>Actinomycetota</taxon>
        <taxon>Actinomycetes</taxon>
        <taxon>Micrococcales</taxon>
        <taxon>Microbacteriaceae</taxon>
        <taxon>Microbacterium</taxon>
    </lineage>
</organism>
<reference evidence="1 2" key="1">
    <citation type="submission" date="2020-08" db="EMBL/GenBank/DDBJ databases">
        <title>Sequencing the genomes of 1000 actinobacteria strains.</title>
        <authorList>
            <person name="Klenk H.-P."/>
        </authorList>
    </citation>
    <scope>NUCLEOTIDE SEQUENCE [LARGE SCALE GENOMIC DNA]</scope>
    <source>
        <strain evidence="1 2">DSM 12511</strain>
    </source>
</reference>
<protein>
    <submittedName>
        <fullName evidence="1">Uncharacterized protein</fullName>
    </submittedName>
</protein>
<dbReference type="RefSeq" id="WP_184750072.1">
    <property type="nucleotide sequence ID" value="NZ_BAAAJR010000003.1"/>
</dbReference>
<name>A0A7X0FNP3_9MICO</name>
<accession>A0A7X0FNP3</accession>
<dbReference type="Proteomes" id="UP000537775">
    <property type="component" value="Unassembled WGS sequence"/>
</dbReference>
<dbReference type="EMBL" id="JACHML010000001">
    <property type="protein sequence ID" value="MBB6390868.1"/>
    <property type="molecule type" value="Genomic_DNA"/>
</dbReference>
<evidence type="ECO:0000313" key="1">
    <source>
        <dbReference type="EMBL" id="MBB6390868.1"/>
    </source>
</evidence>